<protein>
    <submittedName>
        <fullName evidence="2">Uncharacterized protein</fullName>
    </submittedName>
</protein>
<feature type="region of interest" description="Disordered" evidence="1">
    <location>
        <begin position="1"/>
        <end position="33"/>
    </location>
</feature>
<feature type="compositionally biased region" description="Polar residues" evidence="1">
    <location>
        <begin position="67"/>
        <end position="80"/>
    </location>
</feature>
<proteinExistence type="predicted"/>
<name>A0A285RPL9_9PROT</name>
<accession>A0A285RPL9</accession>
<evidence type="ECO:0000313" key="3">
    <source>
        <dbReference type="Proteomes" id="UP000219068"/>
    </source>
</evidence>
<gene>
    <name evidence="2" type="ORF">SAMN05428964_101963</name>
</gene>
<dbReference type="EMBL" id="OBMM01000001">
    <property type="protein sequence ID" value="SOB94277.1"/>
    <property type="molecule type" value="Genomic_DNA"/>
</dbReference>
<sequence length="235" mass="24962">MADLPDGAAKPNPDRPTKSTPLQSITLISPTPDDRQPAAILPCCLRHVVPPTFAALAPLSDIPRLANTKSKQPTDLSQSHRSPEPSAPIDPSPAAVCHLLPNAAKALPIAILQPLREQGAPLPSWLIISHRLPDAARRSPSAVDHNFTGCLANKAHFSRLDLWVTLGWVRTRAQNLRNGFSTRRSSPGDVAAGSVCLCAAASSSLSSGPKRKNPQSESRFAGFGPGAFVPLTFLF</sequence>
<dbReference type="Proteomes" id="UP000219068">
    <property type="component" value="Unassembled WGS sequence"/>
</dbReference>
<organism evidence="2 3">
    <name type="scientific">Thalassospira xiamenensis</name>
    <dbReference type="NCBI Taxonomy" id="220697"/>
    <lineage>
        <taxon>Bacteria</taxon>
        <taxon>Pseudomonadati</taxon>
        <taxon>Pseudomonadota</taxon>
        <taxon>Alphaproteobacteria</taxon>
        <taxon>Rhodospirillales</taxon>
        <taxon>Thalassospiraceae</taxon>
        <taxon>Thalassospira</taxon>
    </lineage>
</organism>
<feature type="region of interest" description="Disordered" evidence="1">
    <location>
        <begin position="64"/>
        <end position="91"/>
    </location>
</feature>
<feature type="compositionally biased region" description="Polar residues" evidence="1">
    <location>
        <begin position="18"/>
        <end position="29"/>
    </location>
</feature>
<evidence type="ECO:0000313" key="2">
    <source>
        <dbReference type="EMBL" id="SOB94277.1"/>
    </source>
</evidence>
<evidence type="ECO:0000256" key="1">
    <source>
        <dbReference type="SAM" id="MobiDB-lite"/>
    </source>
</evidence>
<reference evidence="2 3" key="1">
    <citation type="submission" date="2017-08" db="EMBL/GenBank/DDBJ databases">
        <authorList>
            <person name="de Groot N.N."/>
        </authorList>
    </citation>
    <scope>NUCLEOTIDE SEQUENCE [LARGE SCALE GENOMIC DNA]</scope>
    <source>
        <strain evidence="2 3">USBA 78</strain>
    </source>
</reference>
<dbReference type="AlphaFoldDB" id="A0A285RPL9"/>